<dbReference type="InterPro" id="IPR026960">
    <property type="entry name" value="RVT-Znf"/>
</dbReference>
<feature type="domain" description="Reverse transcriptase zinc-binding" evidence="1">
    <location>
        <begin position="18"/>
        <end position="83"/>
    </location>
</feature>
<reference evidence="2 3" key="1">
    <citation type="submission" date="2024-04" db="EMBL/GenBank/DDBJ databases">
        <authorList>
            <person name="Fracassetti M."/>
        </authorList>
    </citation>
    <scope>NUCLEOTIDE SEQUENCE [LARGE SCALE GENOMIC DNA]</scope>
</reference>
<protein>
    <recommendedName>
        <fullName evidence="1">Reverse transcriptase zinc-binding domain-containing protein</fullName>
    </recommendedName>
</protein>
<gene>
    <name evidence="2" type="ORF">LTRI10_LOCUS9220</name>
</gene>
<proteinExistence type="predicted"/>
<dbReference type="Proteomes" id="UP001497516">
    <property type="component" value="Chromosome 10"/>
</dbReference>
<accession>A0AAV2D281</accession>
<evidence type="ECO:0000313" key="3">
    <source>
        <dbReference type="Proteomes" id="UP001497516"/>
    </source>
</evidence>
<dbReference type="Pfam" id="PF13966">
    <property type="entry name" value="zf-RVT"/>
    <property type="match status" value="1"/>
</dbReference>
<evidence type="ECO:0000313" key="2">
    <source>
        <dbReference type="EMBL" id="CAL1361925.1"/>
    </source>
</evidence>
<dbReference type="EMBL" id="OZ034814">
    <property type="protein sequence ID" value="CAL1361925.1"/>
    <property type="molecule type" value="Genomic_DNA"/>
</dbReference>
<evidence type="ECO:0000259" key="1">
    <source>
        <dbReference type="Pfam" id="PF13966"/>
    </source>
</evidence>
<dbReference type="AlphaFoldDB" id="A0AAV2D281"/>
<keyword evidence="3" id="KW-1185">Reference proteome</keyword>
<name>A0AAV2D281_9ROSI</name>
<sequence length="94" mass="11310">MRGLGYDMMDSVTDDMPLEAWRDLWRWDGPNIIKLFLWLISHNRLLTNAQRKKQQIAQNEGYNHCTDEEDTLEHILRKCKKTKGFCSHFKWKIT</sequence>
<organism evidence="2 3">
    <name type="scientific">Linum trigynum</name>
    <dbReference type="NCBI Taxonomy" id="586398"/>
    <lineage>
        <taxon>Eukaryota</taxon>
        <taxon>Viridiplantae</taxon>
        <taxon>Streptophyta</taxon>
        <taxon>Embryophyta</taxon>
        <taxon>Tracheophyta</taxon>
        <taxon>Spermatophyta</taxon>
        <taxon>Magnoliopsida</taxon>
        <taxon>eudicotyledons</taxon>
        <taxon>Gunneridae</taxon>
        <taxon>Pentapetalae</taxon>
        <taxon>rosids</taxon>
        <taxon>fabids</taxon>
        <taxon>Malpighiales</taxon>
        <taxon>Linaceae</taxon>
        <taxon>Linum</taxon>
    </lineage>
</organism>